<dbReference type="InterPro" id="IPR001849">
    <property type="entry name" value="PH_domain"/>
</dbReference>
<dbReference type="OrthoDB" id="9942268at2759"/>
<dbReference type="AlphaFoldDB" id="A0A3S2UEU0"/>
<dbReference type="SMART" id="SM00233">
    <property type="entry name" value="PH"/>
    <property type="match status" value="1"/>
</dbReference>
<dbReference type="PROSITE" id="PS50003">
    <property type="entry name" value="PH_DOMAIN"/>
    <property type="match status" value="1"/>
</dbReference>
<dbReference type="InterPro" id="IPR011993">
    <property type="entry name" value="PH-like_dom_sf"/>
</dbReference>
<dbReference type="Gene3D" id="2.30.29.30">
    <property type="entry name" value="Pleckstrin-homology domain (PH domain)/Phosphotyrosine-binding domain (PTB)"/>
    <property type="match status" value="1"/>
</dbReference>
<accession>A0A3S2UEU0</accession>
<gene>
    <name evidence="2" type="ORF">OJAV_G00077690</name>
</gene>
<evidence type="ECO:0000313" key="2">
    <source>
        <dbReference type="EMBL" id="RVE69412.1"/>
    </source>
</evidence>
<proteinExistence type="predicted"/>
<dbReference type="CDD" id="cd00821">
    <property type="entry name" value="PH"/>
    <property type="match status" value="1"/>
</dbReference>
<dbReference type="Proteomes" id="UP000283210">
    <property type="component" value="Chromosome 8"/>
</dbReference>
<reference evidence="2 3" key="2">
    <citation type="submission" date="2019-01" db="EMBL/GenBank/DDBJ databases">
        <title>A chromosome length genome reference of the Java medaka (oryzias javanicus).</title>
        <authorList>
            <person name="Herpin A."/>
            <person name="Takehana Y."/>
            <person name="Naruse K."/>
            <person name="Ansai S."/>
            <person name="Kawaguchi M."/>
        </authorList>
    </citation>
    <scope>NUCLEOTIDE SEQUENCE [LARGE SCALE GENOMIC DNA]</scope>
    <source>
        <strain evidence="2">RS831</strain>
        <tissue evidence="2">Whole body</tissue>
    </source>
</reference>
<evidence type="ECO:0000313" key="3">
    <source>
        <dbReference type="Proteomes" id="UP000283210"/>
    </source>
</evidence>
<protein>
    <recommendedName>
        <fullName evidence="1">PH domain-containing protein</fullName>
    </recommendedName>
</protein>
<reference evidence="2 3" key="1">
    <citation type="submission" date="2018-11" db="EMBL/GenBank/DDBJ databases">
        <authorList>
            <person name="Lopez-Roques C."/>
            <person name="Donnadieu C."/>
            <person name="Bouchez O."/>
            <person name="Klopp C."/>
            <person name="Cabau C."/>
            <person name="Zahm M."/>
        </authorList>
    </citation>
    <scope>NUCLEOTIDE SEQUENCE [LARGE SCALE GENOMIC DNA]</scope>
    <source>
        <strain evidence="2">RS831</strain>
        <tissue evidence="2">Whole body</tissue>
    </source>
</reference>
<feature type="domain" description="PH" evidence="1">
    <location>
        <begin position="7"/>
        <end position="107"/>
    </location>
</feature>
<organism evidence="2 3">
    <name type="scientific">Oryzias javanicus</name>
    <name type="common">Javanese ricefish</name>
    <name type="synonym">Aplocheilus javanicus</name>
    <dbReference type="NCBI Taxonomy" id="123683"/>
    <lineage>
        <taxon>Eukaryota</taxon>
        <taxon>Metazoa</taxon>
        <taxon>Chordata</taxon>
        <taxon>Craniata</taxon>
        <taxon>Vertebrata</taxon>
        <taxon>Euteleostomi</taxon>
        <taxon>Actinopterygii</taxon>
        <taxon>Neopterygii</taxon>
        <taxon>Teleostei</taxon>
        <taxon>Neoteleostei</taxon>
        <taxon>Acanthomorphata</taxon>
        <taxon>Ovalentaria</taxon>
        <taxon>Atherinomorphae</taxon>
        <taxon>Beloniformes</taxon>
        <taxon>Adrianichthyidae</taxon>
        <taxon>Oryziinae</taxon>
        <taxon>Oryzias</taxon>
    </lineage>
</organism>
<dbReference type="Pfam" id="PF00169">
    <property type="entry name" value="PH"/>
    <property type="match status" value="1"/>
</dbReference>
<dbReference type="EMBL" id="CM012444">
    <property type="protein sequence ID" value="RVE69412.1"/>
    <property type="molecule type" value="Genomic_DNA"/>
</dbReference>
<evidence type="ECO:0000259" key="1">
    <source>
        <dbReference type="PROSITE" id="PS50003"/>
    </source>
</evidence>
<dbReference type="SUPFAM" id="SSF50729">
    <property type="entry name" value="PH domain-like"/>
    <property type="match status" value="1"/>
</dbReference>
<name>A0A3S2UEU0_ORYJA</name>
<keyword evidence="3" id="KW-1185">Reference proteome</keyword>
<sequence>MSVDGTSVLFEGFLQKRKDTLKLRWVTYWFRLQNTTLFFYNQKSCDASTLKGYYYIYTVQSVREIPKATKKHFMFEIILKNGKCKMLAAQTAALRKQWVEHLWEAMRLSTNPGTHHSMMPLLPPQTASVTPSPDQFYPETRIHKTHSLGKLNKTDLFYLESWS</sequence>